<dbReference type="PANTHER" id="PTHR11347">
    <property type="entry name" value="CYCLIC NUCLEOTIDE PHOSPHODIESTERASE"/>
    <property type="match status" value="1"/>
</dbReference>
<feature type="compositionally biased region" description="Polar residues" evidence="7">
    <location>
        <begin position="544"/>
        <end position="557"/>
    </location>
</feature>
<feature type="region of interest" description="Disordered" evidence="7">
    <location>
        <begin position="172"/>
        <end position="406"/>
    </location>
</feature>
<dbReference type="OrthoDB" id="546632at2759"/>
<dbReference type="AlphaFoldDB" id="A0A2R5G298"/>
<feature type="binding site" evidence="5">
    <location>
        <position position="1038"/>
    </location>
    <ligand>
        <name>Zn(2+)</name>
        <dbReference type="ChEBI" id="CHEBI:29105"/>
        <label>1</label>
    </ligand>
</feature>
<feature type="compositionally biased region" description="Acidic residues" evidence="7">
    <location>
        <begin position="577"/>
        <end position="589"/>
    </location>
</feature>
<dbReference type="PROSITE" id="PS51845">
    <property type="entry name" value="PDEASE_I_2"/>
    <property type="match status" value="1"/>
</dbReference>
<evidence type="ECO:0000256" key="1">
    <source>
        <dbReference type="ARBA" id="ARBA00022723"/>
    </source>
</evidence>
<feature type="compositionally biased region" description="Polar residues" evidence="7">
    <location>
        <begin position="376"/>
        <end position="390"/>
    </location>
</feature>
<feature type="compositionally biased region" description="Low complexity" evidence="7">
    <location>
        <begin position="259"/>
        <end position="274"/>
    </location>
</feature>
<feature type="region of interest" description="Disordered" evidence="7">
    <location>
        <begin position="1"/>
        <end position="33"/>
    </location>
</feature>
<evidence type="ECO:0000256" key="2">
    <source>
        <dbReference type="ARBA" id="ARBA00022801"/>
    </source>
</evidence>
<evidence type="ECO:0000259" key="8">
    <source>
        <dbReference type="PROSITE" id="PS51845"/>
    </source>
</evidence>
<feature type="binding site" evidence="4">
    <location>
        <position position="1089"/>
    </location>
    <ligand>
        <name>AMP</name>
        <dbReference type="ChEBI" id="CHEBI:456215"/>
    </ligand>
</feature>
<protein>
    <recommendedName>
        <fullName evidence="6">Phosphodiesterase</fullName>
        <ecNumber evidence="6">3.1.4.-</ecNumber>
    </recommendedName>
</protein>
<gene>
    <name evidence="9" type="ORF">FCC1311_013302</name>
</gene>
<feature type="compositionally biased region" description="Polar residues" evidence="7">
    <location>
        <begin position="590"/>
        <end position="623"/>
    </location>
</feature>
<keyword evidence="1 5" id="KW-0479">Metal-binding</keyword>
<sequence>MVESVEGDTMPASASATEKIEGDEEEEEEELVNAVDDDEVAQIIAEMEDVDMSAVDDVDELLKSLENEECNDDDEDEDETDDEDAMAKLQSSAALGLVVFGFVNLSILQTVRRSQGLPSSIESMNPTELYTLVAPALLFALFTYLRHVLGLNHSDADDEDEDEELCMATMPAGTTECPKNAPKQAQPSAAPATPTSPSPEQQLTDMSWLLSPTSLSSAASPVSPSSARTGHPANSPRSFRTDRSSYNSNARPSTPPSPAVSVRSSAGASVASASQHAEQPPQSPAQTSPSKAAPVPAAPVAAGNAAASTKAPGPSSSSAPSNLTVNTSRPASASVTLDPPAALPTAKLPTSPSVAAASLRSPSVSSMSGLELDEAATTTSNKTWRQNRQQSTHSSISSTITSPGRLTRHLSCGSNLDFMGKDIDTPLQSALAELLQVRAFMTHLEKRAIVDALKAFVKEEEEFLREEQSEISSQCSTPTSLSRKSSQSSTLVPTTTPAPPGSTLKRMGPADKKLIEKKKKSLAKKQSAPVSSSASPANPETKKSPFSRTSNLGSSDSRLLANKNDEEDAGNDHNNEHEEEEEVDNDQSDFESGSNSESDGGQASSSKLKSMTSDEQTDASDSTGDGNKDGEDDDDGEEEHDGGDGDNEGEDDEDDELPAPPGTSDEPEEEIDFKDLPFSPLQLIDNAIEALSDPETLMKPILRGGPDLADGDINGWLRLAGGPGGYDDNESSLPDFDNEGEFFYSDKPSGGAPTKSIGNPMLPTVDSLSRQNSASSFLPGSPTSQTESKSDHGAGDMNSRVRRKSSLGSFSSSPSCTQLQVLLGQLSDWNFDSLTLAEETGGKPLYTMLWVIFSKCELIKEFRIDRRTFKAFSNQLESQYQPMPYHNSAHAADVLVSVHHLLYSLHLGRELSSLETMTALFAAAVHDVNHPGRNNNFLIRTDHRLSIIYSDHSVLEQMHLANAFQLLHTPGYNILSHLSKDEYLHFRKSAIRMVLATDLRNHFETVTKLKGLAGTLKGNFVTPDRRDLILEICIKVSDIGHASKRFPLHKRWSDLITEEFFQQGDEERALGINISDFMDRTKPDNERNQVSFLDFIALPLFKAFREIYPPATDIFRQVRRNRNEWKALHREVLQRRHAAMPNEDAGGEESDGESDNASTGSAQLASPETPPGTDKNTTPNSAVSSPATPS</sequence>
<organism evidence="9 10">
    <name type="scientific">Hondaea fermentalgiana</name>
    <dbReference type="NCBI Taxonomy" id="2315210"/>
    <lineage>
        <taxon>Eukaryota</taxon>
        <taxon>Sar</taxon>
        <taxon>Stramenopiles</taxon>
        <taxon>Bigyra</taxon>
        <taxon>Labyrinthulomycetes</taxon>
        <taxon>Thraustochytrida</taxon>
        <taxon>Thraustochytriidae</taxon>
        <taxon>Hondaea</taxon>
    </lineage>
</organism>
<dbReference type="GO" id="GO:0004114">
    <property type="term" value="F:3',5'-cyclic-nucleotide phosphodiesterase activity"/>
    <property type="evidence" value="ECO:0007669"/>
    <property type="project" value="InterPro"/>
</dbReference>
<dbReference type="PROSITE" id="PS00126">
    <property type="entry name" value="PDEASE_I_1"/>
    <property type="match status" value="1"/>
</dbReference>
<feature type="region of interest" description="Disordered" evidence="7">
    <location>
        <begin position="1135"/>
        <end position="1190"/>
    </location>
</feature>
<evidence type="ECO:0000256" key="7">
    <source>
        <dbReference type="SAM" id="MobiDB-lite"/>
    </source>
</evidence>
<feature type="compositionally biased region" description="Low complexity" evidence="7">
    <location>
        <begin position="524"/>
        <end position="539"/>
    </location>
</feature>
<feature type="binding site" evidence="5">
    <location>
        <position position="927"/>
    </location>
    <ligand>
        <name>Zn(2+)</name>
        <dbReference type="ChEBI" id="CHEBI:29105"/>
        <label>1</label>
    </ligand>
</feature>
<dbReference type="InterPro" id="IPR003607">
    <property type="entry name" value="HD/PDEase_dom"/>
</dbReference>
<feature type="binding site" evidence="5">
    <location>
        <position position="926"/>
    </location>
    <ligand>
        <name>Zn(2+)</name>
        <dbReference type="ChEBI" id="CHEBI:29105"/>
        <label>1</label>
    </ligand>
</feature>
<feature type="compositionally biased region" description="Acidic residues" evidence="7">
    <location>
        <begin position="21"/>
        <end position="33"/>
    </location>
</feature>
<feature type="compositionally biased region" description="Low complexity" evidence="7">
    <location>
        <begin position="476"/>
        <end position="490"/>
    </location>
</feature>
<feature type="compositionally biased region" description="Low complexity" evidence="7">
    <location>
        <begin position="178"/>
        <end position="199"/>
    </location>
</feature>
<evidence type="ECO:0000256" key="6">
    <source>
        <dbReference type="RuleBase" id="RU363067"/>
    </source>
</evidence>
<feature type="compositionally biased region" description="Polar residues" evidence="7">
    <location>
        <begin position="1174"/>
        <end position="1190"/>
    </location>
</feature>
<feature type="compositionally biased region" description="Acidic residues" evidence="7">
    <location>
        <begin position="1145"/>
        <end position="1154"/>
    </location>
</feature>
<evidence type="ECO:0000256" key="4">
    <source>
        <dbReference type="PIRSR" id="PIRSR623088-2"/>
    </source>
</evidence>
<dbReference type="GO" id="GO:0007165">
    <property type="term" value="P:signal transduction"/>
    <property type="evidence" value="ECO:0007669"/>
    <property type="project" value="InterPro"/>
</dbReference>
<feature type="compositionally biased region" description="Polar residues" evidence="7">
    <location>
        <begin position="766"/>
        <end position="787"/>
    </location>
</feature>
<accession>A0A2R5G298</accession>
<comment type="caution">
    <text evidence="9">The sequence shown here is derived from an EMBL/GenBank/DDBJ whole genome shotgun (WGS) entry which is preliminary data.</text>
</comment>
<dbReference type="InterPro" id="IPR023088">
    <property type="entry name" value="PDEase"/>
</dbReference>
<dbReference type="Pfam" id="PF00233">
    <property type="entry name" value="PDEase_I"/>
    <property type="match status" value="1"/>
</dbReference>
<feature type="compositionally biased region" description="Acidic residues" evidence="7">
    <location>
        <begin position="630"/>
        <end position="657"/>
    </location>
</feature>
<feature type="compositionally biased region" description="Low complexity" evidence="7">
    <location>
        <begin position="284"/>
        <end position="321"/>
    </location>
</feature>
<feature type="binding site" evidence="4">
    <location>
        <position position="1038"/>
    </location>
    <ligand>
        <name>AMP</name>
        <dbReference type="ChEBI" id="CHEBI:456215"/>
    </ligand>
</feature>
<dbReference type="EMBL" id="BEYU01000011">
    <property type="protein sequence ID" value="GBG25112.1"/>
    <property type="molecule type" value="Genomic_DNA"/>
</dbReference>
<feature type="active site" description="Proton donor" evidence="3">
    <location>
        <position position="886"/>
    </location>
</feature>
<dbReference type="EC" id="3.1.4.-" evidence="6"/>
<dbReference type="InterPro" id="IPR002073">
    <property type="entry name" value="PDEase_catalytic_dom"/>
</dbReference>
<feature type="region of interest" description="Disordered" evidence="7">
    <location>
        <begin position="467"/>
        <end position="678"/>
    </location>
</feature>
<dbReference type="InParanoid" id="A0A2R5G298"/>
<feature type="compositionally biased region" description="Polar residues" evidence="7">
    <location>
        <begin position="322"/>
        <end position="335"/>
    </location>
</feature>
<feature type="binding site" evidence="4">
    <location>
        <position position="927"/>
    </location>
    <ligand>
        <name>AMP</name>
        <dbReference type="ChEBI" id="CHEBI:456215"/>
    </ligand>
</feature>
<feature type="compositionally biased region" description="Low complexity" evidence="7">
    <location>
        <begin position="336"/>
        <end position="352"/>
    </location>
</feature>
<evidence type="ECO:0000256" key="5">
    <source>
        <dbReference type="PIRSR" id="PIRSR623088-3"/>
    </source>
</evidence>
<dbReference type="InterPro" id="IPR036971">
    <property type="entry name" value="PDEase_catalytic_dom_sf"/>
</dbReference>
<feature type="domain" description="PDEase" evidence="8">
    <location>
        <begin position="811"/>
        <end position="1132"/>
    </location>
</feature>
<feature type="compositionally biased region" description="Low complexity" evidence="7">
    <location>
        <begin position="391"/>
        <end position="402"/>
    </location>
</feature>
<keyword evidence="10" id="KW-1185">Reference proteome</keyword>
<evidence type="ECO:0000256" key="3">
    <source>
        <dbReference type="PIRSR" id="PIRSR623088-1"/>
    </source>
</evidence>
<feature type="compositionally biased region" description="Low complexity" evidence="7">
    <location>
        <begin position="207"/>
        <end position="227"/>
    </location>
</feature>
<dbReference type="SUPFAM" id="SSF109604">
    <property type="entry name" value="HD-domain/PDEase-like"/>
    <property type="match status" value="1"/>
</dbReference>
<dbReference type="InterPro" id="IPR023174">
    <property type="entry name" value="PDEase_CS"/>
</dbReference>
<feature type="binding site" evidence="5">
    <location>
        <position position="927"/>
    </location>
    <ligand>
        <name>Zn(2+)</name>
        <dbReference type="ChEBI" id="CHEBI:29105"/>
        <label>2</label>
    </ligand>
</feature>
<evidence type="ECO:0000313" key="9">
    <source>
        <dbReference type="EMBL" id="GBG25112.1"/>
    </source>
</evidence>
<reference evidence="9 10" key="1">
    <citation type="submission" date="2017-12" db="EMBL/GenBank/DDBJ databases">
        <title>Sequencing, de novo assembly and annotation of complete genome of a new Thraustochytrid species, strain FCC1311.</title>
        <authorList>
            <person name="Sedici K."/>
            <person name="Godart F."/>
            <person name="Aiese Cigliano R."/>
            <person name="Sanseverino W."/>
            <person name="Barakat M."/>
            <person name="Ortet P."/>
            <person name="Marechal E."/>
            <person name="Cagnac O."/>
            <person name="Amato A."/>
        </authorList>
    </citation>
    <scope>NUCLEOTIDE SEQUENCE [LARGE SCALE GENOMIC DNA]</scope>
</reference>
<comment type="cofactor">
    <cofactor evidence="6">
        <name>a divalent metal cation</name>
        <dbReference type="ChEBI" id="CHEBI:60240"/>
    </cofactor>
    <text evidence="6">Binds 2 divalent metal cations per subunit. Site 1 may preferentially bind zinc ions, while site 2 has a preference for magnesium and/or manganese ions.</text>
</comment>
<dbReference type="PRINTS" id="PR00387">
    <property type="entry name" value="PDIESTERASE1"/>
</dbReference>
<name>A0A2R5G298_9STRA</name>
<feature type="binding site" evidence="5">
    <location>
        <position position="890"/>
    </location>
    <ligand>
        <name>Zn(2+)</name>
        <dbReference type="ChEBI" id="CHEBI:29105"/>
        <label>1</label>
    </ligand>
</feature>
<evidence type="ECO:0000313" key="10">
    <source>
        <dbReference type="Proteomes" id="UP000241890"/>
    </source>
</evidence>
<dbReference type="Gene3D" id="1.10.1300.10">
    <property type="entry name" value="3'5'-cyclic nucleotide phosphodiesterase, catalytic domain"/>
    <property type="match status" value="1"/>
</dbReference>
<comment type="similarity">
    <text evidence="6">Belongs to the cyclic nucleotide phosphodiesterase family.</text>
</comment>
<dbReference type="GO" id="GO:0046872">
    <property type="term" value="F:metal ion binding"/>
    <property type="evidence" value="ECO:0007669"/>
    <property type="project" value="UniProtKB-KW"/>
</dbReference>
<dbReference type="Proteomes" id="UP000241890">
    <property type="component" value="Unassembled WGS sequence"/>
</dbReference>
<dbReference type="CDD" id="cd00077">
    <property type="entry name" value="HDc"/>
    <property type="match status" value="1"/>
</dbReference>
<feature type="region of interest" description="Disordered" evidence="7">
    <location>
        <begin position="745"/>
        <end position="814"/>
    </location>
</feature>
<keyword evidence="2 6" id="KW-0378">Hydrolase</keyword>
<proteinExistence type="inferred from homology"/>
<feature type="binding site" evidence="4">
    <location>
        <begin position="886"/>
        <end position="890"/>
    </location>
    <ligand>
        <name>AMP</name>
        <dbReference type="ChEBI" id="CHEBI:456215"/>
    </ligand>
</feature>